<dbReference type="SUPFAM" id="SSF54106">
    <property type="entry name" value="LysM domain"/>
    <property type="match status" value="1"/>
</dbReference>
<evidence type="ECO:0000259" key="1">
    <source>
        <dbReference type="PROSITE" id="PS51782"/>
    </source>
</evidence>
<dbReference type="CDD" id="cd00118">
    <property type="entry name" value="LysM"/>
    <property type="match status" value="1"/>
</dbReference>
<dbReference type="AlphaFoldDB" id="A0A3B0V5I1"/>
<reference evidence="2" key="1">
    <citation type="submission" date="2018-06" db="EMBL/GenBank/DDBJ databases">
        <authorList>
            <person name="Zhirakovskaya E."/>
        </authorList>
    </citation>
    <scope>NUCLEOTIDE SEQUENCE</scope>
</reference>
<protein>
    <submittedName>
        <fullName evidence="2">Uncharacterized protein with LysM domain, COG1652</fullName>
    </submittedName>
</protein>
<name>A0A3B0V5I1_9ZZZZ</name>
<dbReference type="EMBL" id="UOEZ01000037">
    <property type="protein sequence ID" value="VAW36150.1"/>
    <property type="molecule type" value="Genomic_DNA"/>
</dbReference>
<dbReference type="SMART" id="SM00257">
    <property type="entry name" value="LysM"/>
    <property type="match status" value="1"/>
</dbReference>
<feature type="domain" description="LysM" evidence="1">
    <location>
        <begin position="41"/>
        <end position="89"/>
    </location>
</feature>
<dbReference type="InterPro" id="IPR052196">
    <property type="entry name" value="Bact_Kbp"/>
</dbReference>
<dbReference type="Pfam" id="PF01476">
    <property type="entry name" value="LysM"/>
    <property type="match status" value="1"/>
</dbReference>
<dbReference type="InterPro" id="IPR036779">
    <property type="entry name" value="LysM_dom_sf"/>
</dbReference>
<proteinExistence type="predicted"/>
<dbReference type="Gene3D" id="3.10.350.10">
    <property type="entry name" value="LysM domain"/>
    <property type="match status" value="1"/>
</dbReference>
<gene>
    <name evidence="2" type="ORF">MNBD_DELTA02-1095</name>
</gene>
<accession>A0A3B0V5I1</accession>
<sequence>MTRMKKRVIGFVAAMAMVLPAAGLFARDVTPGEETPDQEAIYHTVVKGDTLWDITEEFFGDPFKWPQLWKKNSQIKNPHLIFPGDVIKITSDGIEVVLRGLPVKKLAPEEEPMPELPVVKLEKEIAAPVPVPAPVTENIVSPQIARTGFVSKDAFEASGVVVRPKDKKVMTYVGDDVILSFEDGVNVSRGDRFVVFTVEDKVRHPVTRKHVGYVVDNHGSVIITSAIGSAVEGRVDTAFKEILKGAKLTPYIDPLKEVAVTRTTAQIEAVIIASIEGIKQISENDIVYIDKGRRSGLAVGNKLGIYRARGSVDDPLRRKKKIPLPAIKLGEAIVISLEDDSAACLVVDSLRTIKVGDELLSSPTLQ</sequence>
<dbReference type="PANTHER" id="PTHR34700">
    <property type="entry name" value="POTASSIUM BINDING PROTEIN KBP"/>
    <property type="match status" value="1"/>
</dbReference>
<organism evidence="2">
    <name type="scientific">hydrothermal vent metagenome</name>
    <dbReference type="NCBI Taxonomy" id="652676"/>
    <lineage>
        <taxon>unclassified sequences</taxon>
        <taxon>metagenomes</taxon>
        <taxon>ecological metagenomes</taxon>
    </lineage>
</organism>
<evidence type="ECO:0000313" key="2">
    <source>
        <dbReference type="EMBL" id="VAW36150.1"/>
    </source>
</evidence>
<dbReference type="InterPro" id="IPR018392">
    <property type="entry name" value="LysM"/>
</dbReference>
<dbReference type="PANTHER" id="PTHR34700:SF4">
    <property type="entry name" value="PHAGE-LIKE ELEMENT PBSX PROTEIN XKDP"/>
    <property type="match status" value="1"/>
</dbReference>
<dbReference type="PROSITE" id="PS51782">
    <property type="entry name" value="LYSM"/>
    <property type="match status" value="1"/>
</dbReference>